<dbReference type="AlphaFoldDB" id="A0A915EEE7"/>
<protein>
    <submittedName>
        <fullName evidence="2">Uncharacterized protein</fullName>
    </submittedName>
</protein>
<organism evidence="1 2">
    <name type="scientific">Ditylenchus dipsaci</name>
    <dbReference type="NCBI Taxonomy" id="166011"/>
    <lineage>
        <taxon>Eukaryota</taxon>
        <taxon>Metazoa</taxon>
        <taxon>Ecdysozoa</taxon>
        <taxon>Nematoda</taxon>
        <taxon>Chromadorea</taxon>
        <taxon>Rhabditida</taxon>
        <taxon>Tylenchina</taxon>
        <taxon>Tylenchomorpha</taxon>
        <taxon>Sphaerularioidea</taxon>
        <taxon>Anguinidae</taxon>
        <taxon>Anguininae</taxon>
        <taxon>Ditylenchus</taxon>
    </lineage>
</organism>
<name>A0A915EEE7_9BILA</name>
<reference evidence="2" key="1">
    <citation type="submission" date="2022-11" db="UniProtKB">
        <authorList>
            <consortium name="WormBaseParasite"/>
        </authorList>
    </citation>
    <scope>IDENTIFICATION</scope>
</reference>
<proteinExistence type="predicted"/>
<accession>A0A915EEE7</accession>
<keyword evidence="1" id="KW-1185">Reference proteome</keyword>
<dbReference type="WBParaSite" id="jg4442">
    <property type="protein sequence ID" value="jg4442"/>
    <property type="gene ID" value="jg4442"/>
</dbReference>
<evidence type="ECO:0000313" key="1">
    <source>
        <dbReference type="Proteomes" id="UP000887574"/>
    </source>
</evidence>
<sequence length="95" mass="10646">MSSGSNLPLKYYFSATQLPGCVEYLNSSEEMFLDFWVALTIDLDSLRSTLNLLKTANEASFKQASICLVTRQAQLHAFLHVLEQAKMARWAGLSN</sequence>
<evidence type="ECO:0000313" key="2">
    <source>
        <dbReference type="WBParaSite" id="jg4442"/>
    </source>
</evidence>
<dbReference type="Proteomes" id="UP000887574">
    <property type="component" value="Unplaced"/>
</dbReference>